<accession>A0A1X7U937</accession>
<feature type="region of interest" description="Disordered" evidence="1">
    <location>
        <begin position="34"/>
        <end position="73"/>
    </location>
</feature>
<sequence length="174" mass="20124">MELRRKHMDTIKEGKILNSSPSVVVLRTKVDEMMAASKEDTTALTSNRKRNKTEGEEEGGVSATPTLCTDDDDELGPLLPSTKMQKLSRRLGREKQLQAMRKLEQSDSRRERYLKRQRIMEGRKEEIDYSPLEDQDRCELQSSPVKKQVKWNETVKYHSYTPEPAITCNNSYTN</sequence>
<name>A0A1X7U937_AMPQE</name>
<evidence type="ECO:0000313" key="2">
    <source>
        <dbReference type="EnsemblMetazoa" id="Aqu2.1.24275_001"/>
    </source>
</evidence>
<organism evidence="2">
    <name type="scientific">Amphimedon queenslandica</name>
    <name type="common">Sponge</name>
    <dbReference type="NCBI Taxonomy" id="400682"/>
    <lineage>
        <taxon>Eukaryota</taxon>
        <taxon>Metazoa</taxon>
        <taxon>Porifera</taxon>
        <taxon>Demospongiae</taxon>
        <taxon>Heteroscleromorpha</taxon>
        <taxon>Haplosclerida</taxon>
        <taxon>Niphatidae</taxon>
        <taxon>Amphimedon</taxon>
    </lineage>
</organism>
<dbReference type="AlphaFoldDB" id="A0A1X7U937"/>
<reference evidence="2" key="1">
    <citation type="submission" date="2017-05" db="UniProtKB">
        <authorList>
            <consortium name="EnsemblMetazoa"/>
        </authorList>
    </citation>
    <scope>IDENTIFICATION</scope>
</reference>
<evidence type="ECO:0000256" key="1">
    <source>
        <dbReference type="SAM" id="MobiDB-lite"/>
    </source>
</evidence>
<dbReference type="EnsemblMetazoa" id="Aqu2.1.24275_001">
    <property type="protein sequence ID" value="Aqu2.1.24275_001"/>
    <property type="gene ID" value="Aqu2.1.24275"/>
</dbReference>
<dbReference type="InParanoid" id="A0A1X7U937"/>
<protein>
    <submittedName>
        <fullName evidence="2">Uncharacterized protein</fullName>
    </submittedName>
</protein>
<proteinExistence type="predicted"/>